<organism evidence="3 4">
    <name type="scientific">Fusarium equiseti</name>
    <name type="common">Fusarium scirpi</name>
    <dbReference type="NCBI Taxonomy" id="61235"/>
    <lineage>
        <taxon>Eukaryota</taxon>
        <taxon>Fungi</taxon>
        <taxon>Dikarya</taxon>
        <taxon>Ascomycota</taxon>
        <taxon>Pezizomycotina</taxon>
        <taxon>Sordariomycetes</taxon>
        <taxon>Hypocreomycetidae</taxon>
        <taxon>Hypocreales</taxon>
        <taxon>Nectriaceae</taxon>
        <taxon>Fusarium</taxon>
        <taxon>Fusarium incarnatum-equiseti species complex</taxon>
    </lineage>
</organism>
<sequence>MLRFLQVLTQGPDATNPGAGNNYRRTEESGLTSEQAPSQVHGLEDRLTSETHLRRFTETVLDSRQQEIEDREMEKDELALRVETLQQQLTSTQRQLAEAQDQVFRLQPRRKDITESEAKDAYKTLVGNVQRWVENRAGPVIDDLESGRLATRAVPPEGSRLATLLREHSRRCISVSQSDEFHIIGAIMNYLHITMFSKSFYCPLDDGEDGGTSTWIDELENTMSRLQRDVAQCREWRSETLTALTHQPIFRARRQRYINFVVDDLTSLLSTIAPRTTPADLQASVRRSIVEPAADLVHQLHLASSIYSLKWPARSASSRLEVYQCFNLANGGTVLDLSGTKPASPARRNVMYLFDVAPGLNRQAYSARYQRRWGCIPGLNSNEMVMGRNIVFSRAEPKRIKSIKLKKATWICSLIIRQIKILAA</sequence>
<evidence type="ECO:0000256" key="1">
    <source>
        <dbReference type="SAM" id="Coils"/>
    </source>
</evidence>
<comment type="caution">
    <text evidence="3">The sequence shown here is derived from an EMBL/GenBank/DDBJ whole genome shotgun (WGS) entry which is preliminary data.</text>
</comment>
<evidence type="ECO:0000313" key="4">
    <source>
        <dbReference type="Proteomes" id="UP000693738"/>
    </source>
</evidence>
<feature type="compositionally biased region" description="Polar residues" evidence="2">
    <location>
        <begin position="29"/>
        <end position="38"/>
    </location>
</feature>
<keyword evidence="1" id="KW-0175">Coiled coil</keyword>
<protein>
    <submittedName>
        <fullName evidence="3">Uncharacterized protein</fullName>
    </submittedName>
</protein>
<accession>A0A8J2NCC3</accession>
<feature type="coiled-coil region" evidence="1">
    <location>
        <begin position="68"/>
        <end position="102"/>
    </location>
</feature>
<reference evidence="3" key="1">
    <citation type="submission" date="2021-05" db="EMBL/GenBank/DDBJ databases">
        <authorList>
            <person name="Khan N."/>
        </authorList>
    </citation>
    <scope>NUCLEOTIDE SEQUENCE</scope>
</reference>
<evidence type="ECO:0000256" key="2">
    <source>
        <dbReference type="SAM" id="MobiDB-lite"/>
    </source>
</evidence>
<proteinExistence type="predicted"/>
<feature type="region of interest" description="Disordered" evidence="2">
    <location>
        <begin position="6"/>
        <end position="45"/>
    </location>
</feature>
<dbReference type="AlphaFoldDB" id="A0A8J2NCC3"/>
<evidence type="ECO:0000313" key="3">
    <source>
        <dbReference type="EMBL" id="CAG7562266.1"/>
    </source>
</evidence>
<gene>
    <name evidence="3" type="ORF">FEQUK3_LOCUS7986</name>
</gene>
<dbReference type="EMBL" id="CAJSTJ010000148">
    <property type="protein sequence ID" value="CAG7562266.1"/>
    <property type="molecule type" value="Genomic_DNA"/>
</dbReference>
<dbReference type="Proteomes" id="UP000693738">
    <property type="component" value="Unassembled WGS sequence"/>
</dbReference>
<name>A0A8J2NCC3_FUSEQ</name>